<evidence type="ECO:0000313" key="3">
    <source>
        <dbReference type="Proteomes" id="UP001595690"/>
    </source>
</evidence>
<feature type="chain" id="PRO_5047499851" description="Lipoprotein" evidence="1">
    <location>
        <begin position="20"/>
        <end position="300"/>
    </location>
</feature>
<feature type="signal peptide" evidence="1">
    <location>
        <begin position="1"/>
        <end position="19"/>
    </location>
</feature>
<organism evidence="2 3">
    <name type="scientific">Lentzea rhizosphaerae</name>
    <dbReference type="NCBI Taxonomy" id="2041025"/>
    <lineage>
        <taxon>Bacteria</taxon>
        <taxon>Bacillati</taxon>
        <taxon>Actinomycetota</taxon>
        <taxon>Actinomycetes</taxon>
        <taxon>Pseudonocardiales</taxon>
        <taxon>Pseudonocardiaceae</taxon>
        <taxon>Lentzea</taxon>
    </lineage>
</organism>
<reference evidence="3" key="1">
    <citation type="journal article" date="2019" name="Int. J. Syst. Evol. Microbiol.">
        <title>The Global Catalogue of Microorganisms (GCM) 10K type strain sequencing project: providing services to taxonomists for standard genome sequencing and annotation.</title>
        <authorList>
            <consortium name="The Broad Institute Genomics Platform"/>
            <consortium name="The Broad Institute Genome Sequencing Center for Infectious Disease"/>
            <person name="Wu L."/>
            <person name="Ma J."/>
        </authorList>
    </citation>
    <scope>NUCLEOTIDE SEQUENCE [LARGE SCALE GENOMIC DNA]</scope>
    <source>
        <strain evidence="3">CGMCC 4.7405</strain>
    </source>
</reference>
<dbReference type="EMBL" id="JBHRZI010000061">
    <property type="protein sequence ID" value="MFC3899236.1"/>
    <property type="molecule type" value="Genomic_DNA"/>
</dbReference>
<dbReference type="Proteomes" id="UP001595690">
    <property type="component" value="Unassembled WGS sequence"/>
</dbReference>
<keyword evidence="3" id="KW-1185">Reference proteome</keyword>
<dbReference type="RefSeq" id="WP_382381394.1">
    <property type="nucleotide sequence ID" value="NZ_JBHRZI010000061.1"/>
</dbReference>
<evidence type="ECO:0000313" key="2">
    <source>
        <dbReference type="EMBL" id="MFC3899236.1"/>
    </source>
</evidence>
<dbReference type="PROSITE" id="PS51257">
    <property type="entry name" value="PROKAR_LIPOPROTEIN"/>
    <property type="match status" value="1"/>
</dbReference>
<evidence type="ECO:0000256" key="1">
    <source>
        <dbReference type="SAM" id="SignalP"/>
    </source>
</evidence>
<name>A0ABV8CBY0_9PSEU</name>
<accession>A0ABV8CBY0</accession>
<keyword evidence="1" id="KW-0732">Signal</keyword>
<gene>
    <name evidence="2" type="ORF">ACFOWZ_47895</name>
</gene>
<protein>
    <recommendedName>
        <fullName evidence="4">Lipoprotein</fullName>
    </recommendedName>
</protein>
<evidence type="ECO:0008006" key="4">
    <source>
        <dbReference type="Google" id="ProtNLM"/>
    </source>
</evidence>
<sequence length="300" mass="32904">MLARSLPALLLLITTACGADEQPPLIVGEVALPLQRFELTPAEYAQVQRARMWALDECMTRFGIDLSLPAAKQARPVRSAALVGHLRDREPERHGYRGPVGYQDDLFTAAARGVTKAVEVPAPYVPVFDGTVEQYGGRLVPPDGCDGEVKRRLDAGAGHLRDSLGDKRVVPSSTFTLIEQEALARVERDDRYRAAQTRWSDCMDRAGYHYATTADAEGDPRWATSVSITAVEPERDVTAEEIATATADTRCRDEVRLPGTALRLHTEFQEKLIADRFTALVQAKQLLDAQLHNSALIGSG</sequence>
<comment type="caution">
    <text evidence="2">The sequence shown here is derived from an EMBL/GenBank/DDBJ whole genome shotgun (WGS) entry which is preliminary data.</text>
</comment>
<proteinExistence type="predicted"/>